<proteinExistence type="predicted"/>
<dbReference type="Gene3D" id="3.30.420.10">
    <property type="entry name" value="Ribonuclease H-like superfamily/Ribonuclease H"/>
    <property type="match status" value="1"/>
</dbReference>
<feature type="region of interest" description="Disordered" evidence="1">
    <location>
        <begin position="199"/>
        <end position="227"/>
    </location>
</feature>
<dbReference type="SUPFAM" id="SSF53098">
    <property type="entry name" value="Ribonuclease H-like"/>
    <property type="match status" value="1"/>
</dbReference>
<reference evidence="2 3" key="1">
    <citation type="journal article" date="2020" name="ISME J.">
        <title>Uncovering the hidden diversity of litter-decomposition mechanisms in mushroom-forming fungi.</title>
        <authorList>
            <person name="Floudas D."/>
            <person name="Bentzer J."/>
            <person name="Ahren D."/>
            <person name="Johansson T."/>
            <person name="Persson P."/>
            <person name="Tunlid A."/>
        </authorList>
    </citation>
    <scope>NUCLEOTIDE SEQUENCE [LARGE SCALE GENOMIC DNA]</scope>
    <source>
        <strain evidence="2 3">CBS 291.85</strain>
    </source>
</reference>
<gene>
    <name evidence="2" type="ORF">D9758_018819</name>
</gene>
<protein>
    <recommendedName>
        <fullName evidence="4">Integrase catalytic domain-containing protein</fullName>
    </recommendedName>
</protein>
<feature type="compositionally biased region" description="Acidic residues" evidence="1">
    <location>
        <begin position="216"/>
        <end position="227"/>
    </location>
</feature>
<evidence type="ECO:0000313" key="2">
    <source>
        <dbReference type="EMBL" id="KAF5330092.1"/>
    </source>
</evidence>
<dbReference type="GO" id="GO:0003676">
    <property type="term" value="F:nucleic acid binding"/>
    <property type="evidence" value="ECO:0007669"/>
    <property type="project" value="InterPro"/>
</dbReference>
<evidence type="ECO:0008006" key="4">
    <source>
        <dbReference type="Google" id="ProtNLM"/>
    </source>
</evidence>
<name>A0A8H5BV13_9AGAR</name>
<keyword evidence="3" id="KW-1185">Reference proteome</keyword>
<accession>A0A8H5BV13</accession>
<dbReference type="AlphaFoldDB" id="A0A8H5BV13"/>
<dbReference type="InterPro" id="IPR036397">
    <property type="entry name" value="RNaseH_sf"/>
</dbReference>
<dbReference type="InterPro" id="IPR012337">
    <property type="entry name" value="RNaseH-like_sf"/>
</dbReference>
<evidence type="ECO:0000313" key="3">
    <source>
        <dbReference type="Proteomes" id="UP000559256"/>
    </source>
</evidence>
<comment type="caution">
    <text evidence="2">The sequence shown here is derived from an EMBL/GenBank/DDBJ whole genome shotgun (WGS) entry which is preliminary data.</text>
</comment>
<dbReference type="OrthoDB" id="446925at2759"/>
<evidence type="ECO:0000256" key="1">
    <source>
        <dbReference type="SAM" id="MobiDB-lite"/>
    </source>
</evidence>
<organism evidence="2 3">
    <name type="scientific">Tetrapyrgos nigripes</name>
    <dbReference type="NCBI Taxonomy" id="182062"/>
    <lineage>
        <taxon>Eukaryota</taxon>
        <taxon>Fungi</taxon>
        <taxon>Dikarya</taxon>
        <taxon>Basidiomycota</taxon>
        <taxon>Agaricomycotina</taxon>
        <taxon>Agaricomycetes</taxon>
        <taxon>Agaricomycetidae</taxon>
        <taxon>Agaricales</taxon>
        <taxon>Marasmiineae</taxon>
        <taxon>Marasmiaceae</taxon>
        <taxon>Tetrapyrgos</taxon>
    </lineage>
</organism>
<dbReference type="EMBL" id="JAACJM010000335">
    <property type="protein sequence ID" value="KAF5330092.1"/>
    <property type="molecule type" value="Genomic_DNA"/>
</dbReference>
<dbReference type="Proteomes" id="UP000559256">
    <property type="component" value="Unassembled WGS sequence"/>
</dbReference>
<sequence length="227" mass="25783">MYLILKGLYKGLIIIYLRYPRDSSPIILLHLDIHSRVSWSPRSSFTVPTCPYSLRRLHIQQVRISPYNSKANGVVERGYFVIRESLVKAWKGHITRWPDLLATVVFADNITVQRQTDSFKEGDLVLVRNSRVSNDLGRKAKPRWLGPYAIVRRTKGGSYVIRELNGAVLLQGIAASRLLSYVSHSDPLLQQLAAGLPQTDDQLDTDWREPPAPTSDSEEDDDDIEDE</sequence>